<dbReference type="InterPro" id="IPR029062">
    <property type="entry name" value="Class_I_gatase-like"/>
</dbReference>
<protein>
    <submittedName>
        <fullName evidence="4">Gliding motility-associated ABC transporter substrate-binding protein GldG</fullName>
    </submittedName>
</protein>
<keyword evidence="1" id="KW-0472">Membrane</keyword>
<accession>A0A3B0ZBH9</accession>
<evidence type="ECO:0000259" key="3">
    <source>
        <dbReference type="Pfam" id="PF23357"/>
    </source>
</evidence>
<organism evidence="4">
    <name type="scientific">hydrothermal vent metagenome</name>
    <dbReference type="NCBI Taxonomy" id="652676"/>
    <lineage>
        <taxon>unclassified sequences</taxon>
        <taxon>metagenomes</taxon>
        <taxon>ecological metagenomes</taxon>
    </lineage>
</organism>
<proteinExistence type="predicted"/>
<reference evidence="4" key="1">
    <citation type="submission" date="2018-06" db="EMBL/GenBank/DDBJ databases">
        <authorList>
            <person name="Zhirakovskaya E."/>
        </authorList>
    </citation>
    <scope>NUCLEOTIDE SEQUENCE</scope>
</reference>
<feature type="transmembrane region" description="Helical" evidence="1">
    <location>
        <begin position="425"/>
        <end position="448"/>
    </location>
</feature>
<dbReference type="InterPro" id="IPR019196">
    <property type="entry name" value="ABC_transp_unknown"/>
</dbReference>
<evidence type="ECO:0000259" key="2">
    <source>
        <dbReference type="Pfam" id="PF09822"/>
    </source>
</evidence>
<keyword evidence="1" id="KW-0812">Transmembrane</keyword>
<evidence type="ECO:0000313" key="4">
    <source>
        <dbReference type="EMBL" id="VAW78066.1"/>
    </source>
</evidence>
<name>A0A3B0ZBH9_9ZZZZ</name>
<sequence length="453" mass="50459">MKVTRSSRRQLQLQNLIFLVGLLIVAGLLGWLSTRYNIEADWTSSGRNSLSVDSRKLLEEMKGPVHITAFARETPELRDHIRDLIARYQRHKADIDLRFVNPDAEPERVRELGITLDGELLIAYNGRSDTIQDLSEQSLTNALLRLARPGTRKVVFLTGHGERNPQGQANHDFGQFGKLLVDKGLNIETLTLAETQVIPEDTSLLVIADPRTPLLSGEVKLINRYLKQGGNLLWLIEPGSLHGLEPVAETLGIELLPGTVVDATTQLFGIDNPAFAVIPDYPMHEITRSLEGNITLFPQACAIDVTTPEGWQAEPLLTTLDRAWTEIGPISGTIRFDQDSDERMGPLDIGYVFTREQGDEDRAIQQRVVTICDSDFISNTYLGNAGNINLGLALFNWLNHDDRFIAITARTASDVNLELSKLAQALIGFGFLFLLPLALLSAGVGIWWRRRNR</sequence>
<dbReference type="AlphaFoldDB" id="A0A3B0ZBH9"/>
<dbReference type="Pfam" id="PF09822">
    <property type="entry name" value="ABC_transp_aux"/>
    <property type="match status" value="1"/>
</dbReference>
<feature type="domain" description="ABC-type uncharacterised transport system" evidence="2">
    <location>
        <begin position="152"/>
        <end position="381"/>
    </location>
</feature>
<gene>
    <name evidence="4" type="ORF">MNBD_GAMMA14-1331</name>
</gene>
<keyword evidence="1" id="KW-1133">Transmembrane helix</keyword>
<dbReference type="SUPFAM" id="SSF52317">
    <property type="entry name" value="Class I glutamine amidotransferase-like"/>
    <property type="match status" value="1"/>
</dbReference>
<dbReference type="InterPro" id="IPR055396">
    <property type="entry name" value="DUF7088"/>
</dbReference>
<evidence type="ECO:0000256" key="1">
    <source>
        <dbReference type="SAM" id="Phobius"/>
    </source>
</evidence>
<feature type="domain" description="DUF7088" evidence="3">
    <location>
        <begin position="46"/>
        <end position="114"/>
    </location>
</feature>
<dbReference type="EMBL" id="UOFM01000242">
    <property type="protein sequence ID" value="VAW78066.1"/>
    <property type="molecule type" value="Genomic_DNA"/>
</dbReference>
<feature type="transmembrane region" description="Helical" evidence="1">
    <location>
        <begin position="12"/>
        <end position="32"/>
    </location>
</feature>
<dbReference type="Pfam" id="PF23357">
    <property type="entry name" value="DUF7088"/>
    <property type="match status" value="1"/>
</dbReference>